<sequence>MTAPSEDMRRQVLGSEVKKLKEEVCQISRSVKAASGPWVLLRQSSHITVRSSVHTDPGFYGSSEWSSSVRELQRMSTEPGPYFLRRSPFTHARHSRRSSYQTGLQQHRTPSESLKYVSQIQHVRRLSRIEFMSESNLRGAAWTCCTTDVLEI</sequence>
<comment type="caution">
    <text evidence="1">The sequence shown here is derived from an EMBL/GenBank/DDBJ whole genome shotgun (WGS) entry which is preliminary data.</text>
</comment>
<proteinExistence type="predicted"/>
<dbReference type="EMBL" id="CADEAL010001275">
    <property type="protein sequence ID" value="CAB1430845.1"/>
    <property type="molecule type" value="Genomic_DNA"/>
</dbReference>
<reference evidence="1" key="1">
    <citation type="submission" date="2020-03" db="EMBL/GenBank/DDBJ databases">
        <authorList>
            <person name="Weist P."/>
        </authorList>
    </citation>
    <scope>NUCLEOTIDE SEQUENCE</scope>
</reference>
<evidence type="ECO:0000313" key="2">
    <source>
        <dbReference type="Proteomes" id="UP001153269"/>
    </source>
</evidence>
<dbReference type="Proteomes" id="UP001153269">
    <property type="component" value="Unassembled WGS sequence"/>
</dbReference>
<accession>A0A9N7YGQ1</accession>
<name>A0A9N7YGQ1_PLEPL</name>
<organism evidence="1 2">
    <name type="scientific">Pleuronectes platessa</name>
    <name type="common">European plaice</name>
    <dbReference type="NCBI Taxonomy" id="8262"/>
    <lineage>
        <taxon>Eukaryota</taxon>
        <taxon>Metazoa</taxon>
        <taxon>Chordata</taxon>
        <taxon>Craniata</taxon>
        <taxon>Vertebrata</taxon>
        <taxon>Euteleostomi</taxon>
        <taxon>Actinopterygii</taxon>
        <taxon>Neopterygii</taxon>
        <taxon>Teleostei</taxon>
        <taxon>Neoteleostei</taxon>
        <taxon>Acanthomorphata</taxon>
        <taxon>Carangaria</taxon>
        <taxon>Pleuronectiformes</taxon>
        <taxon>Pleuronectoidei</taxon>
        <taxon>Pleuronectidae</taxon>
        <taxon>Pleuronectes</taxon>
    </lineage>
</organism>
<protein>
    <submittedName>
        <fullName evidence="1">Uncharacterized protein</fullName>
    </submittedName>
</protein>
<keyword evidence="2" id="KW-1185">Reference proteome</keyword>
<evidence type="ECO:0000313" key="1">
    <source>
        <dbReference type="EMBL" id="CAB1430845.1"/>
    </source>
</evidence>
<dbReference type="AlphaFoldDB" id="A0A9N7YGQ1"/>
<gene>
    <name evidence="1" type="ORF">PLEPLA_LOCUS18840</name>
</gene>